<dbReference type="EMBL" id="CAUOFW020001870">
    <property type="protein sequence ID" value="CAK9149414.1"/>
    <property type="molecule type" value="Genomic_DNA"/>
</dbReference>
<gene>
    <name evidence="1" type="ORF">ILEXP_LOCUS17454</name>
</gene>
<evidence type="ECO:0000313" key="2">
    <source>
        <dbReference type="Proteomes" id="UP001642360"/>
    </source>
</evidence>
<organism evidence="1 2">
    <name type="scientific">Ilex paraguariensis</name>
    <name type="common">yerba mate</name>
    <dbReference type="NCBI Taxonomy" id="185542"/>
    <lineage>
        <taxon>Eukaryota</taxon>
        <taxon>Viridiplantae</taxon>
        <taxon>Streptophyta</taxon>
        <taxon>Embryophyta</taxon>
        <taxon>Tracheophyta</taxon>
        <taxon>Spermatophyta</taxon>
        <taxon>Magnoliopsida</taxon>
        <taxon>eudicotyledons</taxon>
        <taxon>Gunneridae</taxon>
        <taxon>Pentapetalae</taxon>
        <taxon>asterids</taxon>
        <taxon>campanulids</taxon>
        <taxon>Aquifoliales</taxon>
        <taxon>Aquifoliaceae</taxon>
        <taxon>Ilex</taxon>
    </lineage>
</organism>
<name>A0ABC8RWQ8_9AQUA</name>
<evidence type="ECO:0000313" key="1">
    <source>
        <dbReference type="EMBL" id="CAK9149414.1"/>
    </source>
</evidence>
<dbReference type="AlphaFoldDB" id="A0ABC8RWQ8"/>
<dbReference type="PANTHER" id="PTHR48055:SF57">
    <property type="entry name" value="PROTEIN KINASE DOMAIN-CONTAINING PROTEIN"/>
    <property type="match status" value="1"/>
</dbReference>
<protein>
    <submittedName>
        <fullName evidence="1">Uncharacterized protein</fullName>
    </submittedName>
</protein>
<comment type="caution">
    <text evidence="1">The sequence shown here is derived from an EMBL/GenBank/DDBJ whole genome shotgun (WGS) entry which is preliminary data.</text>
</comment>
<sequence>MTLDSLNSRPKPSGYGIVLLEMFIGKMSTDEMFDDNLNLHNYVRMVSPERVADVADSGLIRHDDECLISIFGIGLACSEETPSERLNTKEIVTKLLVIKKELIRTEGKH</sequence>
<reference evidence="1 2" key="1">
    <citation type="submission" date="2024-02" db="EMBL/GenBank/DDBJ databases">
        <authorList>
            <person name="Vignale AGUSTIN F."/>
            <person name="Sosa J E."/>
            <person name="Modenutti C."/>
        </authorList>
    </citation>
    <scope>NUCLEOTIDE SEQUENCE [LARGE SCALE GENOMIC DNA]</scope>
</reference>
<dbReference type="InterPro" id="IPR051564">
    <property type="entry name" value="LRR_receptor-like_kinase"/>
</dbReference>
<proteinExistence type="predicted"/>
<dbReference type="PANTHER" id="PTHR48055">
    <property type="entry name" value="LEUCINE-RICH REPEAT RECEPTOR PROTEIN KINASE EMS1"/>
    <property type="match status" value="1"/>
</dbReference>
<keyword evidence="2" id="KW-1185">Reference proteome</keyword>
<dbReference type="Gene3D" id="1.10.510.10">
    <property type="entry name" value="Transferase(Phosphotransferase) domain 1"/>
    <property type="match status" value="1"/>
</dbReference>
<dbReference type="Proteomes" id="UP001642360">
    <property type="component" value="Unassembled WGS sequence"/>
</dbReference>
<accession>A0ABC8RWQ8</accession>